<comment type="caution">
    <text evidence="10">The sequence shown here is derived from an EMBL/GenBank/DDBJ whole genome shotgun (WGS) entry which is preliminary data.</text>
</comment>
<evidence type="ECO:0000256" key="6">
    <source>
        <dbReference type="ARBA" id="ARBA00038170"/>
    </source>
</evidence>
<evidence type="ECO:0000256" key="1">
    <source>
        <dbReference type="ARBA" id="ARBA00012928"/>
    </source>
</evidence>
<dbReference type="Gene3D" id="2.20.28.200">
    <property type="match status" value="1"/>
</dbReference>
<reference evidence="10 11" key="1">
    <citation type="submission" date="2024-02" db="EMBL/GenBank/DDBJ databases">
        <authorList>
            <person name="Daric V."/>
            <person name="Darras S."/>
        </authorList>
    </citation>
    <scope>NUCLEOTIDE SEQUENCE [LARGE SCALE GENOMIC DNA]</scope>
</reference>
<dbReference type="PANTHER" id="PTHR11085:SF12">
    <property type="entry name" value="NAD-DEPENDENT PROTEIN DEACYLASE SIRTUIN-6"/>
    <property type="match status" value="1"/>
</dbReference>
<feature type="domain" description="Deacetylase sirtuin-type" evidence="9">
    <location>
        <begin position="27"/>
        <end position="270"/>
    </location>
</feature>
<dbReference type="InterPro" id="IPR026590">
    <property type="entry name" value="Ssirtuin_cat_dom"/>
</dbReference>
<feature type="region of interest" description="Disordered" evidence="8">
    <location>
        <begin position="357"/>
        <end position="378"/>
    </location>
</feature>
<feature type="binding site" evidence="7">
    <location>
        <position position="144"/>
    </location>
    <ligand>
        <name>Zn(2+)</name>
        <dbReference type="ChEBI" id="CHEBI:29105"/>
    </ligand>
</feature>
<dbReference type="PROSITE" id="PS50305">
    <property type="entry name" value="SIRTUIN"/>
    <property type="match status" value="1"/>
</dbReference>
<comment type="similarity">
    <text evidence="6">Belongs to the sirtuin family. Class IV subfamily.</text>
</comment>
<dbReference type="PANTHER" id="PTHR11085">
    <property type="entry name" value="NAD-DEPENDENT PROTEIN DEACYLASE SIRTUIN-5, MITOCHONDRIAL-RELATED"/>
    <property type="match status" value="1"/>
</dbReference>
<evidence type="ECO:0000256" key="4">
    <source>
        <dbReference type="ARBA" id="ARBA00022833"/>
    </source>
</evidence>
<dbReference type="Pfam" id="PF02146">
    <property type="entry name" value="SIR2"/>
    <property type="match status" value="1"/>
</dbReference>
<feature type="binding site" evidence="7">
    <location>
        <position position="166"/>
    </location>
    <ligand>
        <name>Zn(2+)</name>
        <dbReference type="ChEBI" id="CHEBI:29105"/>
    </ligand>
</feature>
<dbReference type="Proteomes" id="UP001642483">
    <property type="component" value="Unassembled WGS sequence"/>
</dbReference>
<protein>
    <recommendedName>
        <fullName evidence="1">protein acetyllysine N-acetyltransferase</fullName>
        <ecNumber evidence="1">2.3.1.286</ecNumber>
    </recommendedName>
</protein>
<evidence type="ECO:0000256" key="7">
    <source>
        <dbReference type="PROSITE-ProRule" id="PRU00236"/>
    </source>
</evidence>
<evidence type="ECO:0000259" key="9">
    <source>
        <dbReference type="PROSITE" id="PS50305"/>
    </source>
</evidence>
<keyword evidence="11" id="KW-1185">Reference proteome</keyword>
<feature type="compositionally biased region" description="Polar residues" evidence="8">
    <location>
        <begin position="307"/>
        <end position="328"/>
    </location>
</feature>
<evidence type="ECO:0000313" key="10">
    <source>
        <dbReference type="EMBL" id="CAK8697035.1"/>
    </source>
</evidence>
<sequence>MSVNYSAGLSPYEHKGNCGMPEKIESGEVLIEKSHKLSDLIKESKLTVVFTGAGISTSAGIPDFRGPEGVWTLEKQGKSPECNITFEDAVPTFSHRCLVQMEQKGLIHFVISQNVDGLHVRSGFPRDRLAELHGNMFTQKCQLCNREFVMDFVSPTMGLKSTGSKCLHKKRRGNCRGVLCDTILDWEDALPDDQLEMSEKFSRAAELAIVIGSSLQIIPAGNLPLFTKRNQGKLVIINLQTTKHDKHADLRIYGYADEVMKIVAEDLKITVPDYQGPSVCLQSLRAMPDLPAFKKATSNARKRKQPTVASNCSNSEGNFPDTKTSGNKQKQELNESKVKAELNLQNNIALPTVAQELETSPGKSIHLTSSQLKQEIST</sequence>
<dbReference type="CDD" id="cd01410">
    <property type="entry name" value="SIRT7"/>
    <property type="match status" value="1"/>
</dbReference>
<dbReference type="Gene3D" id="3.40.50.1220">
    <property type="entry name" value="TPP-binding domain"/>
    <property type="match status" value="1"/>
</dbReference>
<evidence type="ECO:0000256" key="3">
    <source>
        <dbReference type="ARBA" id="ARBA00022723"/>
    </source>
</evidence>
<evidence type="ECO:0000256" key="2">
    <source>
        <dbReference type="ARBA" id="ARBA00022679"/>
    </source>
</evidence>
<dbReference type="EC" id="2.3.1.286" evidence="1"/>
<dbReference type="InterPro" id="IPR050134">
    <property type="entry name" value="NAD-dep_sirtuin_deacylases"/>
</dbReference>
<evidence type="ECO:0000256" key="5">
    <source>
        <dbReference type="ARBA" id="ARBA00023027"/>
    </source>
</evidence>
<feature type="binding site" evidence="7">
    <location>
        <position position="175"/>
    </location>
    <ligand>
        <name>Zn(2+)</name>
        <dbReference type="ChEBI" id="CHEBI:29105"/>
    </ligand>
</feature>
<feature type="active site" description="Proton acceptor" evidence="7">
    <location>
        <position position="133"/>
    </location>
</feature>
<accession>A0ABP0H3C9</accession>
<gene>
    <name evidence="10" type="ORF">CVLEPA_LOCUS30321</name>
</gene>
<evidence type="ECO:0000256" key="8">
    <source>
        <dbReference type="SAM" id="MobiDB-lite"/>
    </source>
</evidence>
<keyword evidence="4 7" id="KW-0862">Zinc</keyword>
<organism evidence="10 11">
    <name type="scientific">Clavelina lepadiformis</name>
    <name type="common">Light-bulb sea squirt</name>
    <name type="synonym">Ascidia lepadiformis</name>
    <dbReference type="NCBI Taxonomy" id="159417"/>
    <lineage>
        <taxon>Eukaryota</taxon>
        <taxon>Metazoa</taxon>
        <taxon>Chordata</taxon>
        <taxon>Tunicata</taxon>
        <taxon>Ascidiacea</taxon>
        <taxon>Aplousobranchia</taxon>
        <taxon>Clavelinidae</taxon>
        <taxon>Clavelina</taxon>
    </lineage>
</organism>
<name>A0ABP0H3C9_CLALP</name>
<feature type="region of interest" description="Disordered" evidence="8">
    <location>
        <begin position="296"/>
        <end position="333"/>
    </location>
</feature>
<keyword evidence="2" id="KW-0808">Transferase</keyword>
<keyword evidence="3 7" id="KW-0479">Metal-binding</keyword>
<proteinExistence type="inferred from homology"/>
<dbReference type="SUPFAM" id="SSF52467">
    <property type="entry name" value="DHS-like NAD/FAD-binding domain"/>
    <property type="match status" value="1"/>
</dbReference>
<keyword evidence="5" id="KW-0520">NAD</keyword>
<dbReference type="EMBL" id="CAWYQH010000163">
    <property type="protein sequence ID" value="CAK8697035.1"/>
    <property type="molecule type" value="Genomic_DNA"/>
</dbReference>
<evidence type="ECO:0000313" key="11">
    <source>
        <dbReference type="Proteomes" id="UP001642483"/>
    </source>
</evidence>
<dbReference type="InterPro" id="IPR003000">
    <property type="entry name" value="Sirtuin"/>
</dbReference>
<feature type="binding site" evidence="7">
    <location>
        <position position="141"/>
    </location>
    <ligand>
        <name>Zn(2+)</name>
        <dbReference type="ChEBI" id="CHEBI:29105"/>
    </ligand>
</feature>
<dbReference type="InterPro" id="IPR029035">
    <property type="entry name" value="DHS-like_NAD/FAD-binding_dom"/>
</dbReference>